<keyword evidence="7 10" id="KW-0653">Protein transport</keyword>
<dbReference type="InterPro" id="IPR003400">
    <property type="entry name" value="ExbD"/>
</dbReference>
<keyword evidence="4" id="KW-1003">Cell membrane</keyword>
<evidence type="ECO:0000256" key="9">
    <source>
        <dbReference type="ARBA" id="ARBA00023136"/>
    </source>
</evidence>
<dbReference type="Gene3D" id="3.30.420.270">
    <property type="match status" value="1"/>
</dbReference>
<gene>
    <name evidence="12" type="ORF">WCY31_03970</name>
</gene>
<evidence type="ECO:0000256" key="1">
    <source>
        <dbReference type="ARBA" id="ARBA00004249"/>
    </source>
</evidence>
<evidence type="ECO:0000256" key="5">
    <source>
        <dbReference type="ARBA" id="ARBA00022519"/>
    </source>
</evidence>
<accession>A0ABZ3HC48</accession>
<evidence type="ECO:0000256" key="11">
    <source>
        <dbReference type="SAM" id="Phobius"/>
    </source>
</evidence>
<evidence type="ECO:0000256" key="6">
    <source>
        <dbReference type="ARBA" id="ARBA00022692"/>
    </source>
</evidence>
<evidence type="ECO:0000313" key="12">
    <source>
        <dbReference type="EMBL" id="XAU15864.1"/>
    </source>
</evidence>
<evidence type="ECO:0000256" key="4">
    <source>
        <dbReference type="ARBA" id="ARBA00022475"/>
    </source>
</evidence>
<feature type="transmembrane region" description="Helical" evidence="11">
    <location>
        <begin position="20"/>
        <end position="37"/>
    </location>
</feature>
<keyword evidence="6 10" id="KW-0812">Transmembrane</keyword>
<reference evidence="12 13" key="1">
    <citation type="submission" date="2024-03" db="EMBL/GenBank/DDBJ databases">
        <title>Sulfurimonas sp. HSL3-1.</title>
        <authorList>
            <person name="Wang S."/>
        </authorList>
    </citation>
    <scope>NUCLEOTIDE SEQUENCE [LARGE SCALE GENOMIC DNA]</scope>
    <source>
        <strain evidence="12 13">HSL3-1</strain>
    </source>
</reference>
<evidence type="ECO:0000256" key="2">
    <source>
        <dbReference type="ARBA" id="ARBA00005811"/>
    </source>
</evidence>
<sequence>MSVFDWDERPELNITPLVDVMLVLLAILMVIAPNIVYEELINLPQGSAQQQMQKKPPVHIVITKEGVILVNKEKFDRLGFIDNFYRFAEQNLDAKSTVTISADRSLDYGMVMSVLAAVKQAGFSEVSLATNG</sequence>
<proteinExistence type="inferred from homology"/>
<evidence type="ECO:0000256" key="7">
    <source>
        <dbReference type="ARBA" id="ARBA00022927"/>
    </source>
</evidence>
<protein>
    <submittedName>
        <fullName evidence="12">Biopolymer transporter ExbD</fullName>
    </submittedName>
</protein>
<keyword evidence="5" id="KW-0997">Cell inner membrane</keyword>
<name>A0ABZ3HC48_9BACT</name>
<evidence type="ECO:0000256" key="3">
    <source>
        <dbReference type="ARBA" id="ARBA00022448"/>
    </source>
</evidence>
<dbReference type="PANTHER" id="PTHR30558:SF12">
    <property type="entry name" value="BIOPOLYMER TRANSPORT PROTEIN EXBD"/>
    <property type="match status" value="1"/>
</dbReference>
<evidence type="ECO:0000313" key="13">
    <source>
        <dbReference type="Proteomes" id="UP001447842"/>
    </source>
</evidence>
<keyword evidence="3 10" id="KW-0813">Transport</keyword>
<dbReference type="EMBL" id="CP147920">
    <property type="protein sequence ID" value="XAU15864.1"/>
    <property type="molecule type" value="Genomic_DNA"/>
</dbReference>
<comment type="similarity">
    <text evidence="2 10">Belongs to the ExbD/TolR family.</text>
</comment>
<dbReference type="Proteomes" id="UP001447842">
    <property type="component" value="Chromosome"/>
</dbReference>
<keyword evidence="8 11" id="KW-1133">Transmembrane helix</keyword>
<dbReference type="Pfam" id="PF02472">
    <property type="entry name" value="ExbD"/>
    <property type="match status" value="1"/>
</dbReference>
<evidence type="ECO:0000256" key="8">
    <source>
        <dbReference type="ARBA" id="ARBA00022989"/>
    </source>
</evidence>
<keyword evidence="13" id="KW-1185">Reference proteome</keyword>
<dbReference type="PANTHER" id="PTHR30558">
    <property type="entry name" value="EXBD MEMBRANE COMPONENT OF PMF-DRIVEN MACROMOLECULE IMPORT SYSTEM"/>
    <property type="match status" value="1"/>
</dbReference>
<comment type="subcellular location">
    <subcellularLocation>
        <location evidence="1">Cell inner membrane</location>
        <topology evidence="1">Single-pass type II membrane protein</topology>
    </subcellularLocation>
    <subcellularLocation>
        <location evidence="10">Cell membrane</location>
        <topology evidence="10">Single-pass type II membrane protein</topology>
    </subcellularLocation>
</comment>
<keyword evidence="9 11" id="KW-0472">Membrane</keyword>
<organism evidence="12 13">
    <name type="scientific">Sulfurimonas diazotrophicus</name>
    <dbReference type="NCBI Taxonomy" id="3131939"/>
    <lineage>
        <taxon>Bacteria</taxon>
        <taxon>Pseudomonadati</taxon>
        <taxon>Campylobacterota</taxon>
        <taxon>Epsilonproteobacteria</taxon>
        <taxon>Campylobacterales</taxon>
        <taxon>Sulfurimonadaceae</taxon>
        <taxon>Sulfurimonas</taxon>
    </lineage>
</organism>
<evidence type="ECO:0000256" key="10">
    <source>
        <dbReference type="RuleBase" id="RU003879"/>
    </source>
</evidence>